<feature type="region of interest" description="Disordered" evidence="1">
    <location>
        <begin position="1"/>
        <end position="40"/>
    </location>
</feature>
<evidence type="ECO:0000256" key="1">
    <source>
        <dbReference type="SAM" id="MobiDB-lite"/>
    </source>
</evidence>
<evidence type="ECO:0000313" key="3">
    <source>
        <dbReference type="Proteomes" id="UP001529085"/>
    </source>
</evidence>
<reference evidence="2 3" key="1">
    <citation type="submission" date="2023-03" db="EMBL/GenBank/DDBJ databases">
        <title>Strain YYF002 represents a novel species in the genus Winogradskyella isolated from seawater.</title>
        <authorList>
            <person name="Fu Z.-Y."/>
        </authorList>
    </citation>
    <scope>NUCLEOTIDE SEQUENCE [LARGE SCALE GENOMIC DNA]</scope>
    <source>
        <strain evidence="2 3">YYF002</strain>
    </source>
</reference>
<dbReference type="EMBL" id="JARSBN010000006">
    <property type="protein sequence ID" value="MDG4716558.1"/>
    <property type="molecule type" value="Genomic_DNA"/>
</dbReference>
<sequence length="40" mass="4938">MDKDYGRPLPYHRKFGSVERQKNDIKQKRVKEREEQSRGF</sequence>
<evidence type="ECO:0000313" key="2">
    <source>
        <dbReference type="EMBL" id="MDG4716558.1"/>
    </source>
</evidence>
<dbReference type="Proteomes" id="UP001529085">
    <property type="component" value="Unassembled WGS sequence"/>
</dbReference>
<dbReference type="RefSeq" id="WP_278006004.1">
    <property type="nucleotide sequence ID" value="NZ_JARSBN010000006.1"/>
</dbReference>
<organism evidence="2 3">
    <name type="scientific">Winogradskyella marincola</name>
    <dbReference type="NCBI Taxonomy" id="3037795"/>
    <lineage>
        <taxon>Bacteria</taxon>
        <taxon>Pseudomonadati</taxon>
        <taxon>Bacteroidota</taxon>
        <taxon>Flavobacteriia</taxon>
        <taxon>Flavobacteriales</taxon>
        <taxon>Flavobacteriaceae</taxon>
        <taxon>Winogradskyella</taxon>
    </lineage>
</organism>
<protein>
    <submittedName>
        <fullName evidence="2">Uncharacterized protein</fullName>
    </submittedName>
</protein>
<comment type="caution">
    <text evidence="2">The sequence shown here is derived from an EMBL/GenBank/DDBJ whole genome shotgun (WGS) entry which is preliminary data.</text>
</comment>
<feature type="compositionally biased region" description="Basic and acidic residues" evidence="1">
    <location>
        <begin position="16"/>
        <end position="40"/>
    </location>
</feature>
<proteinExistence type="predicted"/>
<keyword evidence="3" id="KW-1185">Reference proteome</keyword>
<name>A0ABT6G3D7_9FLAO</name>
<gene>
    <name evidence="2" type="ORF">P7122_11795</name>
</gene>
<accession>A0ABT6G3D7</accession>